<sequence length="605" mass="67042">MKGQLEDCLGYTTLLLILRLAVSSRVSVTKLDTYFIPSAKTIDGQPSYHMHDGLLCDLTFEPETKLIYAAGDRCIDVMDVSNPARLVKLQGQFVQDRLLHSISACGGQVFVTYSMVADELLDDGNGNGIIIYQSYSRKTKKMEKVKEIKFGRMTPSMVSSTPACTVVVAFANKPYKKNGKLVDPPGGIYILRPKQNLAGKMLKFDNFANRWGTPCQNFKENIMGFNGTVSDSSSCQNPGCDGCTGGNNSNPNPFINTLQPTAITFNDNSTKAYVTLQVNNAIAEVDLVNDQITAIHGLGLKHWTKVDPSDMDDGIILADQFTRPVFGMYQPNQLQYVRWYGKEYLITANQGAAEEYSEFGFRETKRGREFDDAEISPFVGEDMKQALKKAYKLGRLIFSAVDGKNERGAFEEFCTYGGRGFSVWQLPSMNLVYDSGCDFENLTQIHYPDLFNNPLTGFKYDATVPGGKDATSPDKGPEPSTVSVQQMKNSLLIFVGNRNPGTVFVYSVGPGRMEPRFETIVTGIPTNTSKRIQDLFQDRELYDAKIPYIRFFGPGELANYSVLVTSGETTLTISTYKVMWSGYPVFSILSVGASVVFSLQLSLLQ</sequence>
<dbReference type="Pfam" id="PF22494">
    <property type="entry name" value="choice_anch_I"/>
    <property type="match status" value="1"/>
</dbReference>
<evidence type="ECO:0000259" key="2">
    <source>
        <dbReference type="Pfam" id="PF22494"/>
    </source>
</evidence>
<organism evidence="3 4">
    <name type="scientific">Batillaria attramentaria</name>
    <dbReference type="NCBI Taxonomy" id="370345"/>
    <lineage>
        <taxon>Eukaryota</taxon>
        <taxon>Metazoa</taxon>
        <taxon>Spiralia</taxon>
        <taxon>Lophotrochozoa</taxon>
        <taxon>Mollusca</taxon>
        <taxon>Gastropoda</taxon>
        <taxon>Caenogastropoda</taxon>
        <taxon>Sorbeoconcha</taxon>
        <taxon>Cerithioidea</taxon>
        <taxon>Batillariidae</taxon>
        <taxon>Batillaria</taxon>
    </lineage>
</organism>
<feature type="domain" description="Choice-of-anchor I" evidence="2">
    <location>
        <begin position="74"/>
        <end position="508"/>
    </location>
</feature>
<dbReference type="PANTHER" id="PTHR46928:SF1">
    <property type="entry name" value="MESENCHYME-SPECIFIC CELL SURFACE GLYCOPROTEIN"/>
    <property type="match status" value="1"/>
</dbReference>
<name>A0ABD0K7M4_9CAEN</name>
<evidence type="ECO:0000256" key="1">
    <source>
        <dbReference type="SAM" id="SignalP"/>
    </source>
</evidence>
<comment type="caution">
    <text evidence="3">The sequence shown here is derived from an EMBL/GenBank/DDBJ whole genome shotgun (WGS) entry which is preliminary data.</text>
</comment>
<feature type="chain" id="PRO_5044785352" description="Choice-of-anchor I domain-containing protein" evidence="1">
    <location>
        <begin position="24"/>
        <end position="605"/>
    </location>
</feature>
<reference evidence="3 4" key="1">
    <citation type="journal article" date="2023" name="Sci. Data">
        <title>Genome assembly of the Korean intertidal mud-creeper Batillaria attramentaria.</title>
        <authorList>
            <person name="Patra A.K."/>
            <person name="Ho P.T."/>
            <person name="Jun S."/>
            <person name="Lee S.J."/>
            <person name="Kim Y."/>
            <person name="Won Y.J."/>
        </authorList>
    </citation>
    <scope>NUCLEOTIDE SEQUENCE [LARGE SCALE GENOMIC DNA]</scope>
    <source>
        <strain evidence="3">Wonlab-2016</strain>
    </source>
</reference>
<keyword evidence="4" id="KW-1185">Reference proteome</keyword>
<dbReference type="PANTHER" id="PTHR46928">
    <property type="entry name" value="MESENCHYME-SPECIFIC CELL SURFACE GLYCOPROTEIN"/>
    <property type="match status" value="1"/>
</dbReference>
<dbReference type="InterPro" id="IPR055188">
    <property type="entry name" value="Choice_anch_I"/>
</dbReference>
<evidence type="ECO:0000313" key="4">
    <source>
        <dbReference type="Proteomes" id="UP001519460"/>
    </source>
</evidence>
<dbReference type="Proteomes" id="UP001519460">
    <property type="component" value="Unassembled WGS sequence"/>
</dbReference>
<dbReference type="AlphaFoldDB" id="A0ABD0K7M4"/>
<dbReference type="SUPFAM" id="SSF75011">
    <property type="entry name" value="3-carboxy-cis,cis-mucoante lactonizing enzyme"/>
    <property type="match status" value="1"/>
</dbReference>
<protein>
    <recommendedName>
        <fullName evidence="2">Choice-of-anchor I domain-containing protein</fullName>
    </recommendedName>
</protein>
<dbReference type="InterPro" id="IPR052956">
    <property type="entry name" value="Mesenchyme-surface_protein"/>
</dbReference>
<proteinExistence type="predicted"/>
<feature type="signal peptide" evidence="1">
    <location>
        <begin position="1"/>
        <end position="23"/>
    </location>
</feature>
<dbReference type="EMBL" id="JACVVK020000235">
    <property type="protein sequence ID" value="KAK7482993.1"/>
    <property type="molecule type" value="Genomic_DNA"/>
</dbReference>
<gene>
    <name evidence="3" type="ORF">BaRGS_00025770</name>
</gene>
<evidence type="ECO:0000313" key="3">
    <source>
        <dbReference type="EMBL" id="KAK7482993.1"/>
    </source>
</evidence>
<accession>A0ABD0K7M4</accession>
<keyword evidence="1" id="KW-0732">Signal</keyword>